<feature type="compositionally biased region" description="Polar residues" evidence="1">
    <location>
        <begin position="212"/>
        <end position="223"/>
    </location>
</feature>
<dbReference type="PANTHER" id="PTHR45614:SF25">
    <property type="entry name" value="MYB PROTEIN"/>
    <property type="match status" value="1"/>
</dbReference>
<feature type="region of interest" description="Disordered" evidence="1">
    <location>
        <begin position="109"/>
        <end position="264"/>
    </location>
</feature>
<feature type="domain" description="HTH myb-type" evidence="3">
    <location>
        <begin position="1"/>
        <end position="56"/>
    </location>
</feature>
<dbReference type="GO" id="GO:0000981">
    <property type="term" value="F:DNA-binding transcription factor activity, RNA polymerase II-specific"/>
    <property type="evidence" value="ECO:0007669"/>
    <property type="project" value="TreeGrafter"/>
</dbReference>
<dbReference type="GO" id="GO:0000278">
    <property type="term" value="P:mitotic cell cycle"/>
    <property type="evidence" value="ECO:0007669"/>
    <property type="project" value="TreeGrafter"/>
</dbReference>
<dbReference type="PROSITE" id="PS50090">
    <property type="entry name" value="MYB_LIKE"/>
    <property type="match status" value="2"/>
</dbReference>
<dbReference type="GO" id="GO:0005634">
    <property type="term" value="C:nucleus"/>
    <property type="evidence" value="ECO:0007669"/>
    <property type="project" value="TreeGrafter"/>
</dbReference>
<feature type="compositionally biased region" description="Low complexity" evidence="1">
    <location>
        <begin position="189"/>
        <end position="206"/>
    </location>
</feature>
<feature type="compositionally biased region" description="Polar residues" evidence="1">
    <location>
        <begin position="150"/>
        <end position="164"/>
    </location>
</feature>
<dbReference type="PROSITE" id="PS51294">
    <property type="entry name" value="HTH_MYB"/>
    <property type="match status" value="2"/>
</dbReference>
<dbReference type="AlphaFoldDB" id="A0A0L0N6J0"/>
<dbReference type="Gene3D" id="1.10.10.60">
    <property type="entry name" value="Homeodomain-like"/>
    <property type="match status" value="2"/>
</dbReference>
<proteinExistence type="predicted"/>
<accession>A0A0L0N6J0</accession>
<dbReference type="SUPFAM" id="SSF46689">
    <property type="entry name" value="Homeodomain-like"/>
    <property type="match status" value="1"/>
</dbReference>
<evidence type="ECO:0000259" key="3">
    <source>
        <dbReference type="PROSITE" id="PS51294"/>
    </source>
</evidence>
<organism evidence="4 5">
    <name type="scientific">Tolypocladium ophioglossoides (strain CBS 100239)</name>
    <name type="common">Snaketongue truffleclub</name>
    <name type="synonym">Elaphocordyceps ophioglossoides</name>
    <dbReference type="NCBI Taxonomy" id="1163406"/>
    <lineage>
        <taxon>Eukaryota</taxon>
        <taxon>Fungi</taxon>
        <taxon>Dikarya</taxon>
        <taxon>Ascomycota</taxon>
        <taxon>Pezizomycotina</taxon>
        <taxon>Sordariomycetes</taxon>
        <taxon>Hypocreomycetidae</taxon>
        <taxon>Hypocreales</taxon>
        <taxon>Ophiocordycipitaceae</taxon>
        <taxon>Tolypocladium</taxon>
    </lineage>
</organism>
<dbReference type="GO" id="GO:0045944">
    <property type="term" value="P:positive regulation of transcription by RNA polymerase II"/>
    <property type="evidence" value="ECO:0007669"/>
    <property type="project" value="TreeGrafter"/>
</dbReference>
<keyword evidence="4" id="KW-0238">DNA-binding</keyword>
<reference evidence="4 5" key="1">
    <citation type="journal article" date="2015" name="BMC Genomics">
        <title>The genome of the truffle-parasite Tolypocladium ophioglossoides and the evolution of antifungal peptaibiotics.</title>
        <authorList>
            <person name="Quandt C.A."/>
            <person name="Bushley K.E."/>
            <person name="Spatafora J.W."/>
        </authorList>
    </citation>
    <scope>NUCLEOTIDE SEQUENCE [LARGE SCALE GENOMIC DNA]</scope>
    <source>
        <strain evidence="4 5">CBS 100239</strain>
    </source>
</reference>
<evidence type="ECO:0000313" key="4">
    <source>
        <dbReference type="EMBL" id="KND89733.1"/>
    </source>
</evidence>
<dbReference type="CDD" id="cd00167">
    <property type="entry name" value="SANT"/>
    <property type="match status" value="2"/>
</dbReference>
<dbReference type="EMBL" id="LFRF01000017">
    <property type="protein sequence ID" value="KND89733.1"/>
    <property type="molecule type" value="Genomic_DNA"/>
</dbReference>
<name>A0A0L0N6J0_TOLOC</name>
<dbReference type="InterPro" id="IPR017930">
    <property type="entry name" value="Myb_dom"/>
</dbReference>
<dbReference type="InterPro" id="IPR001005">
    <property type="entry name" value="SANT/Myb"/>
</dbReference>
<feature type="domain" description="HTH myb-type" evidence="3">
    <location>
        <begin position="57"/>
        <end position="107"/>
    </location>
</feature>
<protein>
    <submittedName>
        <fullName evidence="4">Myb-like DNA-binding protein myb-1</fullName>
    </submittedName>
</protein>
<dbReference type="GO" id="GO:0000978">
    <property type="term" value="F:RNA polymerase II cis-regulatory region sequence-specific DNA binding"/>
    <property type="evidence" value="ECO:0007669"/>
    <property type="project" value="TreeGrafter"/>
</dbReference>
<keyword evidence="5" id="KW-1185">Reference proteome</keyword>
<feature type="compositionally biased region" description="Basic and acidic residues" evidence="1">
    <location>
        <begin position="253"/>
        <end position="264"/>
    </location>
</feature>
<dbReference type="STRING" id="1163406.A0A0L0N6J0"/>
<feature type="domain" description="Myb-like" evidence="2">
    <location>
        <begin position="1"/>
        <end position="52"/>
    </location>
</feature>
<evidence type="ECO:0000256" key="1">
    <source>
        <dbReference type="SAM" id="MobiDB-lite"/>
    </source>
</evidence>
<dbReference type="OrthoDB" id="2143914at2759"/>
<dbReference type="PANTHER" id="PTHR45614">
    <property type="entry name" value="MYB PROTEIN-RELATED"/>
    <property type="match status" value="1"/>
</dbReference>
<feature type="domain" description="Myb-like" evidence="2">
    <location>
        <begin position="53"/>
        <end position="100"/>
    </location>
</feature>
<dbReference type="Pfam" id="PF13921">
    <property type="entry name" value="Myb_DNA-bind_6"/>
    <property type="match status" value="1"/>
</dbReference>
<dbReference type="InterPro" id="IPR050560">
    <property type="entry name" value="MYB_TF"/>
</dbReference>
<gene>
    <name evidence="4" type="ORF">TOPH_05742</name>
</gene>
<sequence>MSSKRKGPWSKAEDSRLMQLVQGCESPNWVGISRMLRSRSPKQCRERYHQNLKPTLNHEPITPEEGVEIERLVEQIGKRWAEIARRLEGRSDNAVKNWWNGNQNRRKRLENQRIVLPPRPETGEVVGHHPSHPRTHPRSWAGGPLPSPCLSDTGSNYTTSTAGNSRPLDQRISLPSLRSWYDPSNLGDQPLPSSLSSQASPALSPAWPISSPPQLLTAPSSPMQGQGQGQGQGREHQQQQQGQGKPDVSTRNGDSRMDMRRLLG</sequence>
<comment type="caution">
    <text evidence="4">The sequence shown here is derived from an EMBL/GenBank/DDBJ whole genome shotgun (WGS) entry which is preliminary data.</text>
</comment>
<evidence type="ECO:0000313" key="5">
    <source>
        <dbReference type="Proteomes" id="UP000036947"/>
    </source>
</evidence>
<dbReference type="Proteomes" id="UP000036947">
    <property type="component" value="Unassembled WGS sequence"/>
</dbReference>
<dbReference type="SMART" id="SM00717">
    <property type="entry name" value="SANT"/>
    <property type="match status" value="2"/>
</dbReference>
<evidence type="ECO:0000259" key="2">
    <source>
        <dbReference type="PROSITE" id="PS50090"/>
    </source>
</evidence>
<dbReference type="InterPro" id="IPR009057">
    <property type="entry name" value="Homeodomain-like_sf"/>
</dbReference>